<dbReference type="InterPro" id="IPR036388">
    <property type="entry name" value="WH-like_DNA-bd_sf"/>
</dbReference>
<keyword evidence="3" id="KW-0804">Transcription</keyword>
<dbReference type="InterPro" id="IPR039425">
    <property type="entry name" value="RNA_pol_sigma-70-like"/>
</dbReference>
<evidence type="ECO:0000256" key="2">
    <source>
        <dbReference type="ARBA" id="ARBA00023082"/>
    </source>
</evidence>
<reference evidence="5 6" key="1">
    <citation type="submission" date="2020-08" db="EMBL/GenBank/DDBJ databases">
        <title>Edaphobacter telluris sp. nov. and Acidobacterium dinghuensis sp. nov., two acidobacteria isolated from forest soil.</title>
        <authorList>
            <person name="Fu J."/>
            <person name="Qiu L."/>
        </authorList>
    </citation>
    <scope>NUCLEOTIDE SEQUENCE [LARGE SCALE GENOMIC DNA]</scope>
    <source>
        <strain evidence="5">4Y35</strain>
    </source>
</reference>
<keyword evidence="2" id="KW-0731">Sigma factor</keyword>
<evidence type="ECO:0000313" key="5">
    <source>
        <dbReference type="EMBL" id="QNI30637.1"/>
    </source>
</evidence>
<dbReference type="InterPro" id="IPR014284">
    <property type="entry name" value="RNA_pol_sigma-70_dom"/>
</dbReference>
<dbReference type="SUPFAM" id="SSF88659">
    <property type="entry name" value="Sigma3 and sigma4 domains of RNA polymerase sigma factors"/>
    <property type="match status" value="1"/>
</dbReference>
<organism evidence="5 6">
    <name type="scientific">Alloacidobacterium dinghuense</name>
    <dbReference type="NCBI Taxonomy" id="2763107"/>
    <lineage>
        <taxon>Bacteria</taxon>
        <taxon>Pseudomonadati</taxon>
        <taxon>Acidobacteriota</taxon>
        <taxon>Terriglobia</taxon>
        <taxon>Terriglobales</taxon>
        <taxon>Acidobacteriaceae</taxon>
        <taxon>Alloacidobacterium</taxon>
    </lineage>
</organism>
<evidence type="ECO:0000256" key="3">
    <source>
        <dbReference type="ARBA" id="ARBA00023163"/>
    </source>
</evidence>
<evidence type="ECO:0000313" key="6">
    <source>
        <dbReference type="Proteomes" id="UP000515312"/>
    </source>
</evidence>
<dbReference type="GO" id="GO:0006352">
    <property type="term" value="P:DNA-templated transcription initiation"/>
    <property type="evidence" value="ECO:0007669"/>
    <property type="project" value="InterPro"/>
</dbReference>
<dbReference type="InterPro" id="IPR013324">
    <property type="entry name" value="RNA_pol_sigma_r3/r4-like"/>
</dbReference>
<dbReference type="KEGG" id="adin:H7849_16020"/>
<dbReference type="NCBIfam" id="TIGR02937">
    <property type="entry name" value="sigma70-ECF"/>
    <property type="match status" value="1"/>
</dbReference>
<dbReference type="PANTHER" id="PTHR43133:SF25">
    <property type="entry name" value="RNA POLYMERASE SIGMA FACTOR RFAY-RELATED"/>
    <property type="match status" value="1"/>
</dbReference>
<dbReference type="AlphaFoldDB" id="A0A7G8BDL7"/>
<dbReference type="GO" id="GO:0016987">
    <property type="term" value="F:sigma factor activity"/>
    <property type="evidence" value="ECO:0007669"/>
    <property type="project" value="UniProtKB-KW"/>
</dbReference>
<keyword evidence="6" id="KW-1185">Reference proteome</keyword>
<dbReference type="GO" id="GO:0003677">
    <property type="term" value="F:DNA binding"/>
    <property type="evidence" value="ECO:0007669"/>
    <property type="project" value="InterPro"/>
</dbReference>
<evidence type="ECO:0000259" key="4">
    <source>
        <dbReference type="Pfam" id="PF08281"/>
    </source>
</evidence>
<dbReference type="CDD" id="cd06171">
    <property type="entry name" value="Sigma70_r4"/>
    <property type="match status" value="1"/>
</dbReference>
<dbReference type="InterPro" id="IPR013249">
    <property type="entry name" value="RNA_pol_sigma70_r4_t2"/>
</dbReference>
<sequence>MDVNLTATHTDTPEALLLRQENQQTVVDALENLPARYREVILLCEVEEFSYREIAEILSLPIGTVISRLHRAKHALRHSLNGRMRLGGLRMHSDQDDATLVEYLDGELRITAVLELIRG</sequence>
<gene>
    <name evidence="5" type="ORF">H7849_16020</name>
</gene>
<accession>A0A7G8BDL7</accession>
<dbReference type="Gene3D" id="1.10.10.10">
    <property type="entry name" value="Winged helix-like DNA-binding domain superfamily/Winged helix DNA-binding domain"/>
    <property type="match status" value="1"/>
</dbReference>
<dbReference type="Proteomes" id="UP000515312">
    <property type="component" value="Chromosome"/>
</dbReference>
<dbReference type="Pfam" id="PF08281">
    <property type="entry name" value="Sigma70_r4_2"/>
    <property type="match status" value="1"/>
</dbReference>
<dbReference type="RefSeq" id="WP_186740659.1">
    <property type="nucleotide sequence ID" value="NZ_CP060394.1"/>
</dbReference>
<dbReference type="EMBL" id="CP060394">
    <property type="protein sequence ID" value="QNI30637.1"/>
    <property type="molecule type" value="Genomic_DNA"/>
</dbReference>
<name>A0A7G8BDL7_9BACT</name>
<keyword evidence="1" id="KW-0805">Transcription regulation</keyword>
<feature type="domain" description="RNA polymerase sigma factor 70 region 4 type 2" evidence="4">
    <location>
        <begin position="26"/>
        <end position="75"/>
    </location>
</feature>
<evidence type="ECO:0000256" key="1">
    <source>
        <dbReference type="ARBA" id="ARBA00023015"/>
    </source>
</evidence>
<proteinExistence type="predicted"/>
<protein>
    <submittedName>
        <fullName evidence="5">Sigma-70 family RNA polymerase sigma factor</fullName>
    </submittedName>
</protein>
<dbReference type="PANTHER" id="PTHR43133">
    <property type="entry name" value="RNA POLYMERASE ECF-TYPE SIGMA FACTO"/>
    <property type="match status" value="1"/>
</dbReference>